<evidence type="ECO:0000313" key="1">
    <source>
        <dbReference type="EMBL" id="MCY9760641.1"/>
    </source>
</evidence>
<protein>
    <submittedName>
        <fullName evidence="1">Uncharacterized protein</fullName>
    </submittedName>
</protein>
<organism evidence="1 2">
    <name type="scientific">Paenibacillus alvei</name>
    <name type="common">Bacillus alvei</name>
    <dbReference type="NCBI Taxonomy" id="44250"/>
    <lineage>
        <taxon>Bacteria</taxon>
        <taxon>Bacillati</taxon>
        <taxon>Bacillota</taxon>
        <taxon>Bacilli</taxon>
        <taxon>Bacillales</taxon>
        <taxon>Paenibacillaceae</taxon>
        <taxon>Paenibacillus</taxon>
    </lineage>
</organism>
<name>A0ABT4GW31_PAEAL</name>
<keyword evidence="2" id="KW-1185">Reference proteome</keyword>
<accession>A0ABT4GW31</accession>
<proteinExistence type="predicted"/>
<gene>
    <name evidence="1" type="ORF">M5X12_08630</name>
</gene>
<dbReference type="Proteomes" id="UP001527181">
    <property type="component" value="Unassembled WGS sequence"/>
</dbReference>
<reference evidence="1 2" key="1">
    <citation type="submission" date="2022-05" db="EMBL/GenBank/DDBJ databases">
        <title>Genome Sequencing of Bee-Associated Microbes.</title>
        <authorList>
            <person name="Dunlap C."/>
        </authorList>
    </citation>
    <scope>NUCLEOTIDE SEQUENCE [LARGE SCALE GENOMIC DNA]</scope>
    <source>
        <strain evidence="1 2">NRRL B-04010</strain>
    </source>
</reference>
<dbReference type="RefSeq" id="WP_268598719.1">
    <property type="nucleotide sequence ID" value="NZ_JAMDNP010000015.1"/>
</dbReference>
<dbReference type="EMBL" id="JAMDNP010000015">
    <property type="protein sequence ID" value="MCY9760641.1"/>
    <property type="molecule type" value="Genomic_DNA"/>
</dbReference>
<evidence type="ECO:0000313" key="2">
    <source>
        <dbReference type="Proteomes" id="UP001527181"/>
    </source>
</evidence>
<comment type="caution">
    <text evidence="1">The sequence shown here is derived from an EMBL/GenBank/DDBJ whole genome shotgun (WGS) entry which is preliminary data.</text>
</comment>
<sequence length="168" mass="19651">MKTITEEIKEILEYYELQNTKQRLAEKRRDSFRRTRDNIDNILSQKFYDWLSDNDESLKENNITFSRDEGSISLIFDGFTIGISFSGSSNDKYQDSDATYEGFIKWTLFNLGKTATTGGTAYAYKGLSVNLDYTDDNLYLERQITKKFSQERFKEIFLTSLRNSLLNL</sequence>